<feature type="chain" id="PRO_5047085622" description="Sulfatase N-terminal domain-containing protein" evidence="8">
    <location>
        <begin position="24"/>
        <end position="635"/>
    </location>
</feature>
<dbReference type="Gene3D" id="3.30.1120.10">
    <property type="match status" value="1"/>
</dbReference>
<dbReference type="InterPro" id="IPR024607">
    <property type="entry name" value="Sulfatase_CS"/>
</dbReference>
<evidence type="ECO:0000313" key="10">
    <source>
        <dbReference type="EMBL" id="CAH2062769.1"/>
    </source>
</evidence>
<dbReference type="CDD" id="cd16029">
    <property type="entry name" value="4-S"/>
    <property type="match status" value="1"/>
</dbReference>
<evidence type="ECO:0000256" key="1">
    <source>
        <dbReference type="ARBA" id="ARBA00001913"/>
    </source>
</evidence>
<keyword evidence="3" id="KW-0479">Metal-binding</keyword>
<evidence type="ECO:0000256" key="8">
    <source>
        <dbReference type="SAM" id="SignalP"/>
    </source>
</evidence>
<dbReference type="InterPro" id="IPR017850">
    <property type="entry name" value="Alkaline_phosphatase_core_sf"/>
</dbReference>
<sequence length="635" mass="70574">MSGGDAGMSRFTVLLTLLNLCWAEIPRPNIVLIIADDLGWNDVGFHGSNQIPTPNIDALACSGLVLQNYYVTPICTPSRSALMTGKYPIHTGMQHSVIYGNEPRGLPLSEKLLPEYLRELGYRTHLVGKWHLGSYKRDYLPLNRGFDTHLGFWTGKIDLYDHTSVEFGSWGFDFRRGFQVAHDLFGVYATDIYTNEAVKLIRDHDRTSPMFLVVAHSAVHSGNPYEFLRAPDALVANFSHIPHPQRQKFAAMVTKLDESVGKVVEALKQSSMLENSIVLFTTDNGGAAAGFNNNAASNYPLKGVKNTLWEGGVRGAALLWSPLFTNKPRVATQRLHISDWLPTLIAAAGGNVRELGDIDGVNQWTALSEDLVSERKSIVHNIDDIYGSASITVDQWKLHMGTNYNGAWDNWYGPSGREGSYNVDLVYTSDAGRAIDKLGLMPTREKTLTLREEATVKCNASIVAIPCQPLLAPCLFNIEEDPCEMRNLADLEPVTLALLVEELQRANRTAVPPKNRPGDPFGDPKELGPRLHQLRRLRSDAEQRELPLVLLLANCHVGNPTTLCTFAVLEVFAIPLSSKISLYGKGCFEKLYRLWSTNVVAQRSVFRMTGNYPARHGESRKGMGKYETKSSIHKR</sequence>
<evidence type="ECO:0000256" key="3">
    <source>
        <dbReference type="ARBA" id="ARBA00022723"/>
    </source>
</evidence>
<comment type="similarity">
    <text evidence="2">Belongs to the sulfatase family.</text>
</comment>
<accession>A0ABN8ISU0</accession>
<protein>
    <recommendedName>
        <fullName evidence="9">Sulfatase N-terminal domain-containing protein</fullName>
    </recommendedName>
</protein>
<evidence type="ECO:0000256" key="7">
    <source>
        <dbReference type="SAM" id="MobiDB-lite"/>
    </source>
</evidence>
<organism evidence="10 11">
    <name type="scientific">Iphiclides podalirius</name>
    <name type="common">scarce swallowtail</name>
    <dbReference type="NCBI Taxonomy" id="110791"/>
    <lineage>
        <taxon>Eukaryota</taxon>
        <taxon>Metazoa</taxon>
        <taxon>Ecdysozoa</taxon>
        <taxon>Arthropoda</taxon>
        <taxon>Hexapoda</taxon>
        <taxon>Insecta</taxon>
        <taxon>Pterygota</taxon>
        <taxon>Neoptera</taxon>
        <taxon>Endopterygota</taxon>
        <taxon>Lepidoptera</taxon>
        <taxon>Glossata</taxon>
        <taxon>Ditrysia</taxon>
        <taxon>Papilionoidea</taxon>
        <taxon>Papilionidae</taxon>
        <taxon>Papilioninae</taxon>
        <taxon>Iphiclides</taxon>
    </lineage>
</organism>
<dbReference type="Pfam" id="PF00884">
    <property type="entry name" value="Sulfatase"/>
    <property type="match status" value="1"/>
</dbReference>
<keyword evidence="8" id="KW-0732">Signal</keyword>
<evidence type="ECO:0000256" key="4">
    <source>
        <dbReference type="ARBA" id="ARBA00022801"/>
    </source>
</evidence>
<dbReference type="PROSITE" id="PS00149">
    <property type="entry name" value="SULFATASE_2"/>
    <property type="match status" value="1"/>
</dbReference>
<evidence type="ECO:0000256" key="2">
    <source>
        <dbReference type="ARBA" id="ARBA00008779"/>
    </source>
</evidence>
<dbReference type="Proteomes" id="UP000837857">
    <property type="component" value="Chromosome 3"/>
</dbReference>
<dbReference type="EMBL" id="OW152815">
    <property type="protein sequence ID" value="CAH2062769.1"/>
    <property type="molecule type" value="Genomic_DNA"/>
</dbReference>
<comment type="cofactor">
    <cofactor evidence="1">
        <name>Ca(2+)</name>
        <dbReference type="ChEBI" id="CHEBI:29108"/>
    </cofactor>
</comment>
<keyword evidence="11" id="KW-1185">Reference proteome</keyword>
<dbReference type="PANTHER" id="PTHR10342:SF273">
    <property type="entry name" value="RE14504P"/>
    <property type="match status" value="1"/>
</dbReference>
<keyword evidence="6" id="KW-0325">Glycoprotein</keyword>
<gene>
    <name evidence="10" type="ORF">IPOD504_LOCUS12167</name>
</gene>
<evidence type="ECO:0000259" key="9">
    <source>
        <dbReference type="Pfam" id="PF00884"/>
    </source>
</evidence>
<feature type="non-terminal residue" evidence="10">
    <location>
        <position position="635"/>
    </location>
</feature>
<dbReference type="InterPro" id="IPR000917">
    <property type="entry name" value="Sulfatase_N"/>
</dbReference>
<dbReference type="SUPFAM" id="SSF53649">
    <property type="entry name" value="Alkaline phosphatase-like"/>
    <property type="match status" value="1"/>
</dbReference>
<feature type="domain" description="Sulfatase N-terminal" evidence="9">
    <location>
        <begin position="28"/>
        <end position="349"/>
    </location>
</feature>
<feature type="signal peptide" evidence="8">
    <location>
        <begin position="1"/>
        <end position="23"/>
    </location>
</feature>
<dbReference type="PANTHER" id="PTHR10342">
    <property type="entry name" value="ARYLSULFATASE"/>
    <property type="match status" value="1"/>
</dbReference>
<name>A0ABN8ISU0_9NEOP</name>
<dbReference type="InterPro" id="IPR047115">
    <property type="entry name" value="ARSB"/>
</dbReference>
<evidence type="ECO:0000256" key="6">
    <source>
        <dbReference type="ARBA" id="ARBA00023180"/>
    </source>
</evidence>
<evidence type="ECO:0000256" key="5">
    <source>
        <dbReference type="ARBA" id="ARBA00022837"/>
    </source>
</evidence>
<feature type="region of interest" description="Disordered" evidence="7">
    <location>
        <begin position="615"/>
        <end position="635"/>
    </location>
</feature>
<dbReference type="PROSITE" id="PS00523">
    <property type="entry name" value="SULFATASE_1"/>
    <property type="match status" value="1"/>
</dbReference>
<evidence type="ECO:0000313" key="11">
    <source>
        <dbReference type="Proteomes" id="UP000837857"/>
    </source>
</evidence>
<keyword evidence="5" id="KW-0106">Calcium</keyword>
<dbReference type="Gene3D" id="3.40.720.10">
    <property type="entry name" value="Alkaline Phosphatase, subunit A"/>
    <property type="match status" value="1"/>
</dbReference>
<keyword evidence="4" id="KW-0378">Hydrolase</keyword>
<reference evidence="10" key="1">
    <citation type="submission" date="2022-03" db="EMBL/GenBank/DDBJ databases">
        <authorList>
            <person name="Martin H S."/>
        </authorList>
    </citation>
    <scope>NUCLEOTIDE SEQUENCE</scope>
</reference>
<proteinExistence type="inferred from homology"/>